<feature type="region of interest" description="Disordered" evidence="5">
    <location>
        <begin position="377"/>
        <end position="400"/>
    </location>
</feature>
<name>A0ABQ5QD23_9BACT</name>
<dbReference type="InterPro" id="IPR036890">
    <property type="entry name" value="HATPase_C_sf"/>
</dbReference>
<dbReference type="SUPFAM" id="SSF55874">
    <property type="entry name" value="ATPase domain of HSP90 chaperone/DNA topoisomerase II/histidine kinase"/>
    <property type="match status" value="1"/>
</dbReference>
<dbReference type="InterPro" id="IPR005467">
    <property type="entry name" value="His_kinase_dom"/>
</dbReference>
<evidence type="ECO:0000256" key="1">
    <source>
        <dbReference type="ARBA" id="ARBA00000085"/>
    </source>
</evidence>
<accession>A0ABQ5QD23</accession>
<evidence type="ECO:0000256" key="2">
    <source>
        <dbReference type="ARBA" id="ARBA00012438"/>
    </source>
</evidence>
<dbReference type="SMART" id="SM00448">
    <property type="entry name" value="REC"/>
    <property type="match status" value="1"/>
</dbReference>
<evidence type="ECO:0000256" key="4">
    <source>
        <dbReference type="PROSITE-ProRule" id="PRU00169"/>
    </source>
</evidence>
<keyword evidence="3 4" id="KW-0597">Phosphoprotein</keyword>
<dbReference type="InterPro" id="IPR036097">
    <property type="entry name" value="HisK_dim/P_sf"/>
</dbReference>
<dbReference type="Proteomes" id="UP001165069">
    <property type="component" value="Unassembled WGS sequence"/>
</dbReference>
<dbReference type="InterPro" id="IPR004358">
    <property type="entry name" value="Sig_transdc_His_kin-like_C"/>
</dbReference>
<dbReference type="InterPro" id="IPR003661">
    <property type="entry name" value="HisK_dim/P_dom"/>
</dbReference>
<dbReference type="PRINTS" id="PR00344">
    <property type="entry name" value="BCTRLSENSOR"/>
</dbReference>
<dbReference type="PROSITE" id="PS50109">
    <property type="entry name" value="HIS_KIN"/>
    <property type="match status" value="1"/>
</dbReference>
<evidence type="ECO:0000256" key="5">
    <source>
        <dbReference type="SAM" id="MobiDB-lite"/>
    </source>
</evidence>
<feature type="domain" description="Histidine kinase" evidence="6">
    <location>
        <begin position="161"/>
        <end position="378"/>
    </location>
</feature>
<feature type="domain" description="Response regulatory" evidence="7">
    <location>
        <begin position="16"/>
        <end position="132"/>
    </location>
</feature>
<dbReference type="Pfam" id="PF02518">
    <property type="entry name" value="HATPase_c"/>
    <property type="match status" value="1"/>
</dbReference>
<dbReference type="PANTHER" id="PTHR43547:SF2">
    <property type="entry name" value="HYBRID SIGNAL TRANSDUCTION HISTIDINE KINASE C"/>
    <property type="match status" value="1"/>
</dbReference>
<protein>
    <recommendedName>
        <fullName evidence="2">histidine kinase</fullName>
        <ecNumber evidence="2">2.7.13.3</ecNumber>
    </recommendedName>
</protein>
<feature type="modified residue" description="4-aspartylphosphate" evidence="4">
    <location>
        <position position="65"/>
    </location>
</feature>
<evidence type="ECO:0000259" key="6">
    <source>
        <dbReference type="PROSITE" id="PS50109"/>
    </source>
</evidence>
<proteinExistence type="predicted"/>
<keyword evidence="9" id="KW-1185">Reference proteome</keyword>
<keyword evidence="8" id="KW-0418">Kinase</keyword>
<dbReference type="EMBL" id="BSDE01000001">
    <property type="protein sequence ID" value="GLH72468.1"/>
    <property type="molecule type" value="Genomic_DNA"/>
</dbReference>
<dbReference type="Pfam" id="PF00512">
    <property type="entry name" value="HisKA"/>
    <property type="match status" value="1"/>
</dbReference>
<comment type="catalytic activity">
    <reaction evidence="1">
        <text>ATP + protein L-histidine = ADP + protein N-phospho-L-histidine.</text>
        <dbReference type="EC" id="2.7.13.3"/>
    </reaction>
</comment>
<organism evidence="8 9">
    <name type="scientific">Geothrix limicola</name>
    <dbReference type="NCBI Taxonomy" id="2927978"/>
    <lineage>
        <taxon>Bacteria</taxon>
        <taxon>Pseudomonadati</taxon>
        <taxon>Acidobacteriota</taxon>
        <taxon>Holophagae</taxon>
        <taxon>Holophagales</taxon>
        <taxon>Holophagaceae</taxon>
        <taxon>Geothrix</taxon>
    </lineage>
</organism>
<dbReference type="Gene3D" id="3.40.50.2300">
    <property type="match status" value="1"/>
</dbReference>
<dbReference type="InterPro" id="IPR011006">
    <property type="entry name" value="CheY-like_superfamily"/>
</dbReference>
<evidence type="ECO:0000313" key="9">
    <source>
        <dbReference type="Proteomes" id="UP001165069"/>
    </source>
</evidence>
<dbReference type="CDD" id="cd00082">
    <property type="entry name" value="HisKA"/>
    <property type="match status" value="1"/>
</dbReference>
<comment type="caution">
    <text evidence="8">The sequence shown here is derived from an EMBL/GenBank/DDBJ whole genome shotgun (WGS) entry which is preliminary data.</text>
</comment>
<evidence type="ECO:0000313" key="8">
    <source>
        <dbReference type="EMBL" id="GLH72468.1"/>
    </source>
</evidence>
<dbReference type="InterPro" id="IPR001789">
    <property type="entry name" value="Sig_transdc_resp-reg_receiver"/>
</dbReference>
<evidence type="ECO:0000259" key="7">
    <source>
        <dbReference type="PROSITE" id="PS50110"/>
    </source>
</evidence>
<dbReference type="SMART" id="SM00387">
    <property type="entry name" value="HATPase_c"/>
    <property type="match status" value="1"/>
</dbReference>
<dbReference type="Gene3D" id="3.30.565.10">
    <property type="entry name" value="Histidine kinase-like ATPase, C-terminal domain"/>
    <property type="match status" value="1"/>
</dbReference>
<dbReference type="InterPro" id="IPR003594">
    <property type="entry name" value="HATPase_dom"/>
</dbReference>
<dbReference type="SUPFAM" id="SSF52172">
    <property type="entry name" value="CheY-like"/>
    <property type="match status" value="1"/>
</dbReference>
<dbReference type="PROSITE" id="PS50110">
    <property type="entry name" value="RESPONSE_REGULATORY"/>
    <property type="match status" value="1"/>
</dbReference>
<dbReference type="PANTHER" id="PTHR43547">
    <property type="entry name" value="TWO-COMPONENT HISTIDINE KINASE"/>
    <property type="match status" value="1"/>
</dbReference>
<dbReference type="GO" id="GO:0016301">
    <property type="term" value="F:kinase activity"/>
    <property type="evidence" value="ECO:0007669"/>
    <property type="project" value="UniProtKB-KW"/>
</dbReference>
<dbReference type="SUPFAM" id="SSF47384">
    <property type="entry name" value="Homodimeric domain of signal transducing histidine kinase"/>
    <property type="match status" value="1"/>
</dbReference>
<dbReference type="SMART" id="SM00388">
    <property type="entry name" value="HisKA"/>
    <property type="match status" value="1"/>
</dbReference>
<dbReference type="Pfam" id="PF00072">
    <property type="entry name" value="Response_reg"/>
    <property type="match status" value="1"/>
</dbReference>
<keyword evidence="8" id="KW-0808">Transferase</keyword>
<dbReference type="CDD" id="cd00075">
    <property type="entry name" value="HATPase"/>
    <property type="match status" value="1"/>
</dbReference>
<evidence type="ECO:0000256" key="3">
    <source>
        <dbReference type="ARBA" id="ARBA00022553"/>
    </source>
</evidence>
<dbReference type="RefSeq" id="WP_285571103.1">
    <property type="nucleotide sequence ID" value="NZ_BSDE01000001.1"/>
</dbReference>
<dbReference type="Gene3D" id="1.10.287.130">
    <property type="match status" value="1"/>
</dbReference>
<gene>
    <name evidence="8" type="ORF">GETHLI_09700</name>
</gene>
<reference evidence="8 9" key="1">
    <citation type="journal article" date="2023" name="Antonie Van Leeuwenhoek">
        <title>Mesoterricola silvestris gen. nov., sp. nov., Mesoterricola sediminis sp. nov., Geothrix oryzae sp. nov., Geothrix edaphica sp. nov., Geothrix rubra sp. nov., and Geothrix limicola sp. nov., six novel members of Acidobacteriota isolated from soils.</title>
        <authorList>
            <person name="Itoh H."/>
            <person name="Sugisawa Y."/>
            <person name="Mise K."/>
            <person name="Xu Z."/>
            <person name="Kuniyasu M."/>
            <person name="Ushijima N."/>
            <person name="Kawano K."/>
            <person name="Kobayashi E."/>
            <person name="Shiratori Y."/>
            <person name="Masuda Y."/>
            <person name="Senoo K."/>
        </authorList>
    </citation>
    <scope>NUCLEOTIDE SEQUENCE [LARGE SCALE GENOMIC DNA]</scope>
    <source>
        <strain evidence="8 9">Red804</strain>
    </source>
</reference>
<sequence length="400" mass="45126">MNEGPIFYRRADHGARVLVVDDDALARRSLRAMLERGYYQVEAAESGEKALELLDTYKPELVLLDIQMPEMDGLEVCRRIRERPNGELLPIIFLTGDERPDIHAQALRAKGDDFLRKPVLSPELIVRIRSLMRLKRLQAEIQAERDNLLDLQKQREQLFEFIVHDLKNPLSAIQVGLELLDDKTGQDSSSRNQVRRLRDTAHTMGRMIQNILDIGRAEQVGLDLHKTRISLNTWIPALLKEMESQAQSRHHSLSWDCAADLEVEADQEFLRRLLLNLLDNALKYSPSGSSTRIEARPTENGVRVEVRDQGHGIPEHMRDQVFGKFIRVQGGAADDAHFGSGLGLAFCQLVAEAHEGRIWVEENPPRGSAFVLEMPTRTCSSHPEETGVDGQDSDGAAQEA</sequence>
<dbReference type="EC" id="2.7.13.3" evidence="2"/>